<evidence type="ECO:0000313" key="4">
    <source>
        <dbReference type="EMBL" id="MFI7585622.1"/>
    </source>
</evidence>
<organism evidence="4 5">
    <name type="scientific">Spongisporangium articulatum</name>
    <dbReference type="NCBI Taxonomy" id="3362603"/>
    <lineage>
        <taxon>Bacteria</taxon>
        <taxon>Bacillati</taxon>
        <taxon>Actinomycetota</taxon>
        <taxon>Actinomycetes</taxon>
        <taxon>Kineosporiales</taxon>
        <taxon>Kineosporiaceae</taxon>
        <taxon>Spongisporangium</taxon>
    </lineage>
</organism>
<evidence type="ECO:0000256" key="3">
    <source>
        <dbReference type="ARBA" id="ARBA00022842"/>
    </source>
</evidence>
<dbReference type="PANTHER" id="PTHR32308:SF10">
    <property type="entry name" value="CITRATE LYASE SUBUNIT BETA"/>
    <property type="match status" value="1"/>
</dbReference>
<dbReference type="SUPFAM" id="SSF51621">
    <property type="entry name" value="Phosphoenolpyruvate/pyruvate domain"/>
    <property type="match status" value="1"/>
</dbReference>
<keyword evidence="3" id="KW-0460">Magnesium</keyword>
<name>A0ABW8AHZ0_9ACTN</name>
<dbReference type="InterPro" id="IPR040442">
    <property type="entry name" value="Pyrv_kinase-like_dom_sf"/>
</dbReference>
<evidence type="ECO:0000313" key="5">
    <source>
        <dbReference type="Proteomes" id="UP001612915"/>
    </source>
</evidence>
<dbReference type="Proteomes" id="UP001612915">
    <property type="component" value="Unassembled WGS sequence"/>
</dbReference>
<dbReference type="InterPro" id="IPR054255">
    <property type="entry name" value="DUF6986"/>
</dbReference>
<evidence type="ECO:0000256" key="1">
    <source>
        <dbReference type="ARBA" id="ARBA00001946"/>
    </source>
</evidence>
<evidence type="ECO:0000256" key="2">
    <source>
        <dbReference type="ARBA" id="ARBA00022723"/>
    </source>
</evidence>
<gene>
    <name evidence="4" type="ORF">ACIB24_00940</name>
</gene>
<dbReference type="Gene3D" id="3.20.20.60">
    <property type="entry name" value="Phosphoenolpyruvate-binding domains"/>
    <property type="match status" value="1"/>
</dbReference>
<dbReference type="Pfam" id="PF22484">
    <property type="entry name" value="DUF6986"/>
    <property type="match status" value="1"/>
</dbReference>
<reference evidence="4 5" key="1">
    <citation type="submission" date="2024-10" db="EMBL/GenBank/DDBJ databases">
        <title>The Natural Products Discovery Center: Release of the First 8490 Sequenced Strains for Exploring Actinobacteria Biosynthetic Diversity.</title>
        <authorList>
            <person name="Kalkreuter E."/>
            <person name="Kautsar S.A."/>
            <person name="Yang D."/>
            <person name="Bader C.D."/>
            <person name="Teijaro C.N."/>
            <person name="Fluegel L."/>
            <person name="Davis C.M."/>
            <person name="Simpson J.R."/>
            <person name="Lauterbach L."/>
            <person name="Steele A.D."/>
            <person name="Gui C."/>
            <person name="Meng S."/>
            <person name="Li G."/>
            <person name="Viehrig K."/>
            <person name="Ye F."/>
            <person name="Su P."/>
            <person name="Kiefer A.F."/>
            <person name="Nichols A."/>
            <person name="Cepeda A.J."/>
            <person name="Yan W."/>
            <person name="Fan B."/>
            <person name="Jiang Y."/>
            <person name="Adhikari A."/>
            <person name="Zheng C.-J."/>
            <person name="Schuster L."/>
            <person name="Cowan T.M."/>
            <person name="Smanski M.J."/>
            <person name="Chevrette M.G."/>
            <person name="De Carvalho L.P.S."/>
            <person name="Shen B."/>
        </authorList>
    </citation>
    <scope>NUCLEOTIDE SEQUENCE [LARGE SCALE GENOMIC DNA]</scope>
    <source>
        <strain evidence="4 5">NPDC049639</strain>
    </source>
</reference>
<dbReference type="RefSeq" id="WP_398273818.1">
    <property type="nucleotide sequence ID" value="NZ_JBITLV010000001.1"/>
</dbReference>
<protein>
    <submittedName>
        <fullName evidence="4">DUF6986 family protein</fullName>
    </submittedName>
</protein>
<proteinExistence type="predicted"/>
<keyword evidence="2" id="KW-0479">Metal-binding</keyword>
<keyword evidence="5" id="KW-1185">Reference proteome</keyword>
<dbReference type="EMBL" id="JBITLV010000001">
    <property type="protein sequence ID" value="MFI7585622.1"/>
    <property type="molecule type" value="Genomic_DNA"/>
</dbReference>
<dbReference type="InterPro" id="IPR015813">
    <property type="entry name" value="Pyrv/PenolPyrv_kinase-like_dom"/>
</dbReference>
<sequence length="422" mass="44520">MPLDDAFLAELADVLAPADARAARFTGEAPTRQPVHTLYVPADLFRAGTPAKYGELASALLDEHETSLADALALSPSELVEVVPRVRHKLTFQPVEDLRVDFEDGYGLRPDDEEDAAATAAGRALAEMAAPAVPETPDGPFTAPPLLTGVRVKGLQRATRDRGLRTLDLVIGAAQEAGGLPDRFVVTLPKVGHVAEAEAGARLAEKLEQVHGLRAGAVRLEFQIEVPQAIVAPDGTAEVAKLVHAARGRCEGLHYGTYDFSAAAGVVAGEQSLEHPLADHAKAVMQLAAAQTGVRVSDGSTNVVPTGSPDDVAAAWALHARLVDRGLRRGLYQGWDLHPGHLVTRYAATYAFYREQLRTSAARLRAYTTKASAGVLDEPATAQALSSAVLRGLDCGACDAEEVSEATGLDRAALLGLARRVV</sequence>
<dbReference type="PANTHER" id="PTHR32308">
    <property type="entry name" value="LYASE BETA SUBUNIT, PUTATIVE (AFU_ORTHOLOGUE AFUA_4G13030)-RELATED"/>
    <property type="match status" value="1"/>
</dbReference>
<comment type="cofactor">
    <cofactor evidence="1">
        <name>Mg(2+)</name>
        <dbReference type="ChEBI" id="CHEBI:18420"/>
    </cofactor>
</comment>
<comment type="caution">
    <text evidence="4">The sequence shown here is derived from an EMBL/GenBank/DDBJ whole genome shotgun (WGS) entry which is preliminary data.</text>
</comment>
<accession>A0ABW8AHZ0</accession>